<feature type="compositionally biased region" description="Basic residues" evidence="2">
    <location>
        <begin position="250"/>
        <end position="261"/>
    </location>
</feature>
<gene>
    <name evidence="3" type="ORF">THAOC_09595</name>
</gene>
<evidence type="ECO:0000256" key="2">
    <source>
        <dbReference type="SAM" id="MobiDB-lite"/>
    </source>
</evidence>
<evidence type="ECO:0000256" key="1">
    <source>
        <dbReference type="SAM" id="Coils"/>
    </source>
</evidence>
<proteinExistence type="predicted"/>
<feature type="compositionally biased region" description="Polar residues" evidence="2">
    <location>
        <begin position="25"/>
        <end position="42"/>
    </location>
</feature>
<protein>
    <submittedName>
        <fullName evidence="3">Uncharacterized protein</fullName>
    </submittedName>
</protein>
<feature type="coiled-coil region" evidence="1">
    <location>
        <begin position="403"/>
        <end position="471"/>
    </location>
</feature>
<dbReference type="InterPro" id="IPR036770">
    <property type="entry name" value="Ankyrin_rpt-contain_sf"/>
</dbReference>
<dbReference type="Gene3D" id="1.25.40.20">
    <property type="entry name" value="Ankyrin repeat-containing domain"/>
    <property type="match status" value="1"/>
</dbReference>
<reference evidence="3 4" key="1">
    <citation type="journal article" date="2012" name="Genome Biol.">
        <title>Genome and low-iron response of an oceanic diatom adapted to chronic iron limitation.</title>
        <authorList>
            <person name="Lommer M."/>
            <person name="Specht M."/>
            <person name="Roy A.S."/>
            <person name="Kraemer L."/>
            <person name="Andreson R."/>
            <person name="Gutowska M.A."/>
            <person name="Wolf J."/>
            <person name="Bergner S.V."/>
            <person name="Schilhabel M.B."/>
            <person name="Klostermeier U.C."/>
            <person name="Beiko R.G."/>
            <person name="Rosenstiel P."/>
            <person name="Hippler M."/>
            <person name="Laroche J."/>
        </authorList>
    </citation>
    <scope>NUCLEOTIDE SEQUENCE [LARGE SCALE GENOMIC DNA]</scope>
    <source>
        <strain evidence="3 4">CCMP1005</strain>
    </source>
</reference>
<feature type="region of interest" description="Disordered" evidence="2">
    <location>
        <begin position="239"/>
        <end position="350"/>
    </location>
</feature>
<name>K0TF84_THAOC</name>
<dbReference type="AlphaFoldDB" id="K0TF84"/>
<keyword evidence="4" id="KW-1185">Reference proteome</keyword>
<feature type="coiled-coil region" evidence="1">
    <location>
        <begin position="619"/>
        <end position="712"/>
    </location>
</feature>
<dbReference type="SUPFAM" id="SSF48403">
    <property type="entry name" value="Ankyrin repeat"/>
    <property type="match status" value="1"/>
</dbReference>
<accession>K0TF84</accession>
<comment type="caution">
    <text evidence="3">The sequence shown here is derived from an EMBL/GenBank/DDBJ whole genome shotgun (WGS) entry which is preliminary data.</text>
</comment>
<organism evidence="3 4">
    <name type="scientific">Thalassiosira oceanica</name>
    <name type="common">Marine diatom</name>
    <dbReference type="NCBI Taxonomy" id="159749"/>
    <lineage>
        <taxon>Eukaryota</taxon>
        <taxon>Sar</taxon>
        <taxon>Stramenopiles</taxon>
        <taxon>Ochrophyta</taxon>
        <taxon>Bacillariophyta</taxon>
        <taxon>Coscinodiscophyceae</taxon>
        <taxon>Thalassiosirophycidae</taxon>
        <taxon>Thalassiosirales</taxon>
        <taxon>Thalassiosiraceae</taxon>
        <taxon>Thalassiosira</taxon>
    </lineage>
</organism>
<feature type="region of interest" description="Disordered" evidence="2">
    <location>
        <begin position="1"/>
        <end position="46"/>
    </location>
</feature>
<sequence length="741" mass="83430">MTSLGILPPDPTPEIGPSAPAPSAVTKQAETSPTHHGNANTGKHTRDPAIAEVLSFASFPRPLLAESRKSADEREDIVRSRGHLLANMGESRDLEVDVGNPTRIFRAISSGDYEGARRIVERHPEEASIWVSRRDGDGGIAWKYLPIHLVCLQHSEPPLELIRALLHHNQSAAASATPHDGNLPMHYICEGGCVNEEVFWTLLAVFPESLELKNHLNKTPLVMCQPRSRAVLMKVLKKRQTRASLGERQGKKKRDNARKNHQIGIVANAECENRQEYESTDRDSSQLRQPPKTTPARLVAHRRRLKTFVDTSHDPRTEDDRQFDITEATPKRANLRSRKAGGVGPALSSAQPPVITVSSALPSHDNSSTTASSYLTYKTNEFAHAALSYLYPSYGDSKDESPNEVFEDEVGNLRRENARQQKIVEELSEKLTQSSPDNIAERLMAKAEEDKVELRTRMRLLEEENVKCKEETKVFLNDMKALLCKKAEMLGMSLFDNESTPTTAQMQTVEALRTVLTHMDERHDNLRSKTTKLETELCNAQVSLKKCQAKVHILQGEKESQIKAQHGLERKVTILEEEKEAVQSGLASLKDRVCSLTVINQNLQEQVESMSGSNVQRENDQFRLELKRLHVQLTQMKDDKEEAEKTECNQQQAAEMAQRIEALEAERDTLQERCRQMKGTILSNNEKHSTTMSDLAAKYDKLERYNDELRRRLKCSRPSSASELKVSLGPEVEGNKLLYEV</sequence>
<dbReference type="Proteomes" id="UP000266841">
    <property type="component" value="Unassembled WGS sequence"/>
</dbReference>
<evidence type="ECO:0000313" key="3">
    <source>
        <dbReference type="EMBL" id="EJK69177.1"/>
    </source>
</evidence>
<feature type="compositionally biased region" description="Basic and acidic residues" evidence="2">
    <location>
        <begin position="271"/>
        <end position="285"/>
    </location>
</feature>
<dbReference type="OrthoDB" id="3549872at2759"/>
<keyword evidence="1" id="KW-0175">Coiled coil</keyword>
<dbReference type="EMBL" id="AGNL01010371">
    <property type="protein sequence ID" value="EJK69177.1"/>
    <property type="molecule type" value="Genomic_DNA"/>
</dbReference>
<evidence type="ECO:0000313" key="4">
    <source>
        <dbReference type="Proteomes" id="UP000266841"/>
    </source>
</evidence>
<feature type="compositionally biased region" description="Basic and acidic residues" evidence="2">
    <location>
        <begin position="311"/>
        <end position="324"/>
    </location>
</feature>